<accession>A0A0L0C329</accession>
<proteinExistence type="predicted"/>
<gene>
    <name evidence="1" type="ORF">FF38_05409</name>
</gene>
<dbReference type="AlphaFoldDB" id="A0A0L0C329"/>
<protein>
    <submittedName>
        <fullName evidence="1">Uncharacterized protein</fullName>
    </submittedName>
</protein>
<name>A0A0L0C329_LUCCU</name>
<evidence type="ECO:0000313" key="1">
    <source>
        <dbReference type="EMBL" id="KNC26753.1"/>
    </source>
</evidence>
<reference evidence="1 2" key="1">
    <citation type="journal article" date="2015" name="Nat. Commun.">
        <title>Lucilia cuprina genome unlocks parasitic fly biology to underpin future interventions.</title>
        <authorList>
            <person name="Anstead C.A."/>
            <person name="Korhonen P.K."/>
            <person name="Young N.D."/>
            <person name="Hall R.S."/>
            <person name="Jex A.R."/>
            <person name="Murali S.C."/>
            <person name="Hughes D.S."/>
            <person name="Lee S.F."/>
            <person name="Perry T."/>
            <person name="Stroehlein A.J."/>
            <person name="Ansell B.R."/>
            <person name="Breugelmans B."/>
            <person name="Hofmann A."/>
            <person name="Qu J."/>
            <person name="Dugan S."/>
            <person name="Lee S.L."/>
            <person name="Chao H."/>
            <person name="Dinh H."/>
            <person name="Han Y."/>
            <person name="Doddapaneni H.V."/>
            <person name="Worley K.C."/>
            <person name="Muzny D.M."/>
            <person name="Ioannidis P."/>
            <person name="Waterhouse R.M."/>
            <person name="Zdobnov E.M."/>
            <person name="James P.J."/>
            <person name="Bagnall N.H."/>
            <person name="Kotze A.C."/>
            <person name="Gibbs R.A."/>
            <person name="Richards S."/>
            <person name="Batterham P."/>
            <person name="Gasser R.B."/>
        </authorList>
    </citation>
    <scope>NUCLEOTIDE SEQUENCE [LARGE SCALE GENOMIC DNA]</scope>
    <source>
        <strain evidence="1 2">LS</strain>
        <tissue evidence="1">Full body</tissue>
    </source>
</reference>
<dbReference type="EMBL" id="JRES01000959">
    <property type="protein sequence ID" value="KNC26753.1"/>
    <property type="molecule type" value="Genomic_DNA"/>
</dbReference>
<evidence type="ECO:0000313" key="2">
    <source>
        <dbReference type="Proteomes" id="UP000037069"/>
    </source>
</evidence>
<keyword evidence="2" id="KW-1185">Reference proteome</keyword>
<dbReference type="Proteomes" id="UP000037069">
    <property type="component" value="Unassembled WGS sequence"/>
</dbReference>
<comment type="caution">
    <text evidence="1">The sequence shown here is derived from an EMBL/GenBank/DDBJ whole genome shotgun (WGS) entry which is preliminary data.</text>
</comment>
<sequence length="90" mass="10557">MTWPLYNERRSFCLMGLPRMRLRTLVAILTGHRPVMSDKPVMSVKVIFRRGPYMEGRVNYGLFLKNGRNAFKAVMLDFMQLSDKFKAAKR</sequence>
<organism evidence="1 2">
    <name type="scientific">Lucilia cuprina</name>
    <name type="common">Green bottle fly</name>
    <name type="synonym">Australian sheep blowfly</name>
    <dbReference type="NCBI Taxonomy" id="7375"/>
    <lineage>
        <taxon>Eukaryota</taxon>
        <taxon>Metazoa</taxon>
        <taxon>Ecdysozoa</taxon>
        <taxon>Arthropoda</taxon>
        <taxon>Hexapoda</taxon>
        <taxon>Insecta</taxon>
        <taxon>Pterygota</taxon>
        <taxon>Neoptera</taxon>
        <taxon>Endopterygota</taxon>
        <taxon>Diptera</taxon>
        <taxon>Brachycera</taxon>
        <taxon>Muscomorpha</taxon>
        <taxon>Oestroidea</taxon>
        <taxon>Calliphoridae</taxon>
        <taxon>Luciliinae</taxon>
        <taxon>Lucilia</taxon>
    </lineage>
</organism>